<dbReference type="GO" id="GO:0044874">
    <property type="term" value="P:lipoprotein localization to outer membrane"/>
    <property type="evidence" value="ECO:0007669"/>
    <property type="project" value="TreeGrafter"/>
</dbReference>
<dbReference type="PANTHER" id="PTHR30489">
    <property type="entry name" value="LIPOPROTEIN-RELEASING SYSTEM TRANSMEMBRANE PROTEIN LOLE"/>
    <property type="match status" value="1"/>
</dbReference>
<evidence type="ECO:0000313" key="9">
    <source>
        <dbReference type="EMBL" id="NEE00921.1"/>
    </source>
</evidence>
<dbReference type="AlphaFoldDB" id="A0A6L9S897"/>
<organism evidence="9 10">
    <name type="scientific">Phytoactinopolyspora halotolerans</name>
    <dbReference type="NCBI Taxonomy" id="1981512"/>
    <lineage>
        <taxon>Bacteria</taxon>
        <taxon>Bacillati</taxon>
        <taxon>Actinomycetota</taxon>
        <taxon>Actinomycetes</taxon>
        <taxon>Jiangellales</taxon>
        <taxon>Jiangellaceae</taxon>
        <taxon>Phytoactinopolyspora</taxon>
    </lineage>
</organism>
<protein>
    <submittedName>
        <fullName evidence="9">ABC transporter permease</fullName>
    </submittedName>
</protein>
<evidence type="ECO:0000259" key="8">
    <source>
        <dbReference type="Pfam" id="PF02687"/>
    </source>
</evidence>
<keyword evidence="6 7" id="KW-0472">Membrane</keyword>
<feature type="transmembrane region" description="Helical" evidence="7">
    <location>
        <begin position="65"/>
        <end position="92"/>
    </location>
</feature>
<dbReference type="RefSeq" id="WP_163737926.1">
    <property type="nucleotide sequence ID" value="NZ_JAAGOA010000007.1"/>
</dbReference>
<comment type="subcellular location">
    <subcellularLocation>
        <location evidence="1">Cell membrane</location>
        <topology evidence="1">Multi-pass membrane protein</topology>
    </subcellularLocation>
</comment>
<dbReference type="GO" id="GO:0098797">
    <property type="term" value="C:plasma membrane protein complex"/>
    <property type="evidence" value="ECO:0007669"/>
    <property type="project" value="TreeGrafter"/>
</dbReference>
<comment type="caution">
    <text evidence="9">The sequence shown here is derived from an EMBL/GenBank/DDBJ whole genome shotgun (WGS) entry which is preliminary data.</text>
</comment>
<comment type="similarity">
    <text evidence="2">Belongs to the ABC-4 integral membrane protein family. LolC/E subfamily.</text>
</comment>
<evidence type="ECO:0000256" key="5">
    <source>
        <dbReference type="ARBA" id="ARBA00022989"/>
    </source>
</evidence>
<evidence type="ECO:0000313" key="10">
    <source>
        <dbReference type="Proteomes" id="UP000475214"/>
    </source>
</evidence>
<sequence>MVRLSWSGFRERWQLFVGAILSVAVGVALVQASLQIMAAAGDPPIPEGLDPLEEAQIRDNYDGAATLMGIAMVIAAFLAIFIVSSTFAFAVAQRRRDLALLRVLGARRRQLRRLLLCEGVLLGLCGAALGFPVGFAAVRIQRWLLTELEFLPDGFATPWAGWHTAVAAGTGLVVALLGVLAASRRAAKVRPLEALLDTGRAGRMMTLPRWIFGLLMLASSVGLFTAARSEGADTDVAVATSMGLAITGGLALSMLSPLVVPLAGRVLGLLGAVSAVGRLAEANLRDGVRRSAATAAPLIVLVALLLGLAGSLGSLAVAAGEEQQQMIDGDLIVESTGARTEKLASLDGVAVVSSQISVPMIVTITVDIGDPEELEEEVFSSGIVAVEPDAYRRTHRQEALAGSLDELSGSAIAVTTSPGYRVDLGTTVTARVLEQVSEREFSPTVVAVLPETLSGSDGILVPMDLFTPEERANWPAHAVVQLEPHADPDQVVEAIRSADLGVTRSVEEWASAQTAEQQDENVGVLVVLMGLSGLYAAMAVVNAVVISSAERKREFATARVTGLTRQQVVRSALIEAWAVTAIGVCLGGVIVAGTMTGIAGGIERTLGAAVVDVPWELAGAVAGGAFVVITVATWASVRAATRIAPIALVSARE</sequence>
<feature type="transmembrane region" description="Helical" evidence="7">
    <location>
        <begin position="522"/>
        <end position="545"/>
    </location>
</feature>
<feature type="domain" description="ABC3 transporter permease C-terminal" evidence="8">
    <location>
        <begin position="70"/>
        <end position="189"/>
    </location>
</feature>
<reference evidence="9 10" key="1">
    <citation type="submission" date="2020-02" db="EMBL/GenBank/DDBJ databases">
        <authorList>
            <person name="Li X.-J."/>
            <person name="Han X.-M."/>
        </authorList>
    </citation>
    <scope>NUCLEOTIDE SEQUENCE [LARGE SCALE GENOMIC DNA]</scope>
    <source>
        <strain evidence="9 10">CCTCC AB 2017055</strain>
    </source>
</reference>
<dbReference type="PANTHER" id="PTHR30489:SF0">
    <property type="entry name" value="LIPOPROTEIN-RELEASING SYSTEM TRANSMEMBRANE PROTEIN LOLE"/>
    <property type="match status" value="1"/>
</dbReference>
<proteinExistence type="inferred from homology"/>
<feature type="transmembrane region" description="Helical" evidence="7">
    <location>
        <begin position="617"/>
        <end position="637"/>
    </location>
</feature>
<gene>
    <name evidence="9" type="ORF">G1H10_12160</name>
</gene>
<feature type="transmembrane region" description="Helical" evidence="7">
    <location>
        <begin position="113"/>
        <end position="140"/>
    </location>
</feature>
<keyword evidence="5 7" id="KW-1133">Transmembrane helix</keyword>
<evidence type="ECO:0000256" key="3">
    <source>
        <dbReference type="ARBA" id="ARBA00022475"/>
    </source>
</evidence>
<keyword evidence="3" id="KW-1003">Cell membrane</keyword>
<evidence type="ECO:0000256" key="7">
    <source>
        <dbReference type="SAM" id="Phobius"/>
    </source>
</evidence>
<keyword evidence="4 7" id="KW-0812">Transmembrane</keyword>
<feature type="domain" description="ABC3 transporter permease C-terminal" evidence="8">
    <location>
        <begin position="527"/>
        <end position="645"/>
    </location>
</feature>
<dbReference type="Pfam" id="PF02687">
    <property type="entry name" value="FtsX"/>
    <property type="match status" value="2"/>
</dbReference>
<keyword evidence="10" id="KW-1185">Reference proteome</keyword>
<dbReference type="InterPro" id="IPR051447">
    <property type="entry name" value="Lipoprotein-release_system"/>
</dbReference>
<evidence type="ECO:0000256" key="1">
    <source>
        <dbReference type="ARBA" id="ARBA00004651"/>
    </source>
</evidence>
<evidence type="ECO:0000256" key="4">
    <source>
        <dbReference type="ARBA" id="ARBA00022692"/>
    </source>
</evidence>
<evidence type="ECO:0000256" key="6">
    <source>
        <dbReference type="ARBA" id="ARBA00023136"/>
    </source>
</evidence>
<feature type="transmembrane region" description="Helical" evidence="7">
    <location>
        <begin position="292"/>
        <end position="317"/>
    </location>
</feature>
<feature type="transmembrane region" description="Helical" evidence="7">
    <location>
        <begin position="210"/>
        <end position="227"/>
    </location>
</feature>
<accession>A0A6L9S897</accession>
<name>A0A6L9S897_9ACTN</name>
<feature type="transmembrane region" description="Helical" evidence="7">
    <location>
        <begin position="576"/>
        <end position="602"/>
    </location>
</feature>
<feature type="transmembrane region" description="Helical" evidence="7">
    <location>
        <begin position="160"/>
        <end position="182"/>
    </location>
</feature>
<dbReference type="EMBL" id="JAAGOA010000007">
    <property type="protein sequence ID" value="NEE00921.1"/>
    <property type="molecule type" value="Genomic_DNA"/>
</dbReference>
<dbReference type="Proteomes" id="UP000475214">
    <property type="component" value="Unassembled WGS sequence"/>
</dbReference>
<evidence type="ECO:0000256" key="2">
    <source>
        <dbReference type="ARBA" id="ARBA00005236"/>
    </source>
</evidence>
<dbReference type="InterPro" id="IPR003838">
    <property type="entry name" value="ABC3_permease_C"/>
</dbReference>